<evidence type="ECO:0000256" key="3">
    <source>
        <dbReference type="ARBA" id="ARBA00022679"/>
    </source>
</evidence>
<dbReference type="PANTHER" id="PTHR30443:SF2">
    <property type="entry name" value="PHOSPHOETHANOLAMINE TRANSFERASE EPTC"/>
    <property type="match status" value="1"/>
</dbReference>
<dbReference type="Gene3D" id="3.40.720.10">
    <property type="entry name" value="Alkaline Phosphatase, subunit A"/>
    <property type="match status" value="1"/>
</dbReference>
<keyword evidence="4 7" id="KW-0812">Transmembrane</keyword>
<feature type="transmembrane region" description="Helical" evidence="7">
    <location>
        <begin position="94"/>
        <end position="111"/>
    </location>
</feature>
<organism evidence="9 10">
    <name type="scientific">Prosthecobacter fluviatilis</name>
    <dbReference type="NCBI Taxonomy" id="445931"/>
    <lineage>
        <taxon>Bacteria</taxon>
        <taxon>Pseudomonadati</taxon>
        <taxon>Verrucomicrobiota</taxon>
        <taxon>Verrucomicrobiia</taxon>
        <taxon>Verrucomicrobiales</taxon>
        <taxon>Verrucomicrobiaceae</taxon>
        <taxon>Prosthecobacter</taxon>
    </lineage>
</organism>
<evidence type="ECO:0000313" key="10">
    <source>
        <dbReference type="Proteomes" id="UP001596052"/>
    </source>
</evidence>
<keyword evidence="3 9" id="KW-0808">Transferase</keyword>
<evidence type="ECO:0000256" key="7">
    <source>
        <dbReference type="SAM" id="Phobius"/>
    </source>
</evidence>
<keyword evidence="6 7" id="KW-0472">Membrane</keyword>
<feature type="transmembrane region" description="Helical" evidence="7">
    <location>
        <begin position="44"/>
        <end position="66"/>
    </location>
</feature>
<evidence type="ECO:0000313" key="9">
    <source>
        <dbReference type="EMBL" id="MFC5454243.1"/>
    </source>
</evidence>
<feature type="domain" description="Sulfatase N-terminal" evidence="8">
    <location>
        <begin position="208"/>
        <end position="490"/>
    </location>
</feature>
<evidence type="ECO:0000256" key="5">
    <source>
        <dbReference type="ARBA" id="ARBA00022989"/>
    </source>
</evidence>
<proteinExistence type="predicted"/>
<dbReference type="EMBL" id="JBHSMQ010000001">
    <property type="protein sequence ID" value="MFC5454243.1"/>
    <property type="molecule type" value="Genomic_DNA"/>
</dbReference>
<dbReference type="GO" id="GO:0016740">
    <property type="term" value="F:transferase activity"/>
    <property type="evidence" value="ECO:0007669"/>
    <property type="project" value="UniProtKB-KW"/>
</dbReference>
<gene>
    <name evidence="9" type="ORF">ACFQDI_05195</name>
</gene>
<feature type="transmembrane region" description="Helical" evidence="7">
    <location>
        <begin position="123"/>
        <end position="143"/>
    </location>
</feature>
<sequence length="571" mass="62411">MSLVNLPNFIACLVPSFAWTSAKLLPFSMALILLPCVFCLRVRLLLWLALPLVLMVPACLICLVTINNLPTTFLFLALFETNQTELSALKGQTLYAGALSLLLVIFYVWFVKKRVPASFRLGPLARTLVVLTLLIPALSDLIAKGPAFSVASVEQHLLATFPSSTIYSAYEALDMHSRVENRKNVTEQLAISQEPAFRDEQQRQVHMLVIGESATKSCFGLYGYDRQTTPLLENTPGLMPFRDVSCTATFTLVAVPALLTPTPTGKVLEATREASILSAYKKAGFRIYWLSSQKKHGTFDTVTSIFSGDADESVFKSGSFDLVGNGGYQGATDASLLPLVRGILKRKEPKVLFLLHTIGSHGPYPVRYSPQMERFPAEKTAAINALVRIASGTSTDPEDLQIAQNSYDNTICATDFLLANLINDLRKIQASSWVCYVSDHGENTSKSLTGKFMHGMVSRQIVEVPMLMWVSPLYEQTHAEKVAGLKSHLDTPFSAACTFHTLLDMGGISCSTFKPEWSAASPRFAPGPRMVCDSGGTLVDYDKKFSSHQAASHKPLPMAKTATLATGVPPP</sequence>
<dbReference type="RefSeq" id="WP_377164115.1">
    <property type="nucleotide sequence ID" value="NZ_JBHSMQ010000001.1"/>
</dbReference>
<comment type="caution">
    <text evidence="9">The sequence shown here is derived from an EMBL/GenBank/DDBJ whole genome shotgun (WGS) entry which is preliminary data.</text>
</comment>
<dbReference type="Pfam" id="PF00884">
    <property type="entry name" value="Sulfatase"/>
    <property type="match status" value="1"/>
</dbReference>
<evidence type="ECO:0000259" key="8">
    <source>
        <dbReference type="Pfam" id="PF00884"/>
    </source>
</evidence>
<keyword evidence="5 7" id="KW-1133">Transmembrane helix</keyword>
<evidence type="ECO:0000256" key="6">
    <source>
        <dbReference type="ARBA" id="ARBA00023136"/>
    </source>
</evidence>
<keyword evidence="10" id="KW-1185">Reference proteome</keyword>
<protein>
    <submittedName>
        <fullName evidence="9">Phosphoethanolamine transferase</fullName>
    </submittedName>
</protein>
<dbReference type="InterPro" id="IPR058130">
    <property type="entry name" value="PEA_transf_C"/>
</dbReference>
<name>A0ABW0KLA6_9BACT</name>
<dbReference type="SUPFAM" id="SSF53649">
    <property type="entry name" value="Alkaline phosphatase-like"/>
    <property type="match status" value="1"/>
</dbReference>
<dbReference type="PANTHER" id="PTHR30443">
    <property type="entry name" value="INNER MEMBRANE PROTEIN"/>
    <property type="match status" value="1"/>
</dbReference>
<keyword evidence="2" id="KW-1003">Cell membrane</keyword>
<reference evidence="10" key="1">
    <citation type="journal article" date="2019" name="Int. J. Syst. Evol. Microbiol.">
        <title>The Global Catalogue of Microorganisms (GCM) 10K type strain sequencing project: providing services to taxonomists for standard genome sequencing and annotation.</title>
        <authorList>
            <consortium name="The Broad Institute Genomics Platform"/>
            <consortium name="The Broad Institute Genome Sequencing Center for Infectious Disease"/>
            <person name="Wu L."/>
            <person name="Ma J."/>
        </authorList>
    </citation>
    <scope>NUCLEOTIDE SEQUENCE [LARGE SCALE GENOMIC DNA]</scope>
    <source>
        <strain evidence="10">CGMCC 4.1469</strain>
    </source>
</reference>
<feature type="transmembrane region" description="Helical" evidence="7">
    <location>
        <begin position="6"/>
        <end position="32"/>
    </location>
</feature>
<evidence type="ECO:0000256" key="4">
    <source>
        <dbReference type="ARBA" id="ARBA00022692"/>
    </source>
</evidence>
<dbReference type="Proteomes" id="UP001596052">
    <property type="component" value="Unassembled WGS sequence"/>
</dbReference>
<dbReference type="InterPro" id="IPR000917">
    <property type="entry name" value="Sulfatase_N"/>
</dbReference>
<dbReference type="InterPro" id="IPR017850">
    <property type="entry name" value="Alkaline_phosphatase_core_sf"/>
</dbReference>
<accession>A0ABW0KLA6</accession>
<evidence type="ECO:0000256" key="2">
    <source>
        <dbReference type="ARBA" id="ARBA00022475"/>
    </source>
</evidence>
<dbReference type="InterPro" id="IPR040423">
    <property type="entry name" value="PEA_transferase"/>
</dbReference>
<comment type="subcellular location">
    <subcellularLocation>
        <location evidence="1">Cell membrane</location>
        <topology evidence="1">Multi-pass membrane protein</topology>
    </subcellularLocation>
</comment>
<evidence type="ECO:0000256" key="1">
    <source>
        <dbReference type="ARBA" id="ARBA00004651"/>
    </source>
</evidence>
<dbReference type="CDD" id="cd16017">
    <property type="entry name" value="LptA"/>
    <property type="match status" value="1"/>
</dbReference>